<dbReference type="AlphaFoldDB" id="A0A0E9V490"/>
<proteinExistence type="predicted"/>
<accession>A0A0E9V490</accession>
<protein>
    <submittedName>
        <fullName evidence="1">Uncharacterized protein</fullName>
    </submittedName>
</protein>
<reference evidence="1" key="2">
    <citation type="journal article" date="2015" name="Fish Shellfish Immunol.">
        <title>Early steps in the European eel (Anguilla anguilla)-Vibrio vulnificus interaction in the gills: Role of the RtxA13 toxin.</title>
        <authorList>
            <person name="Callol A."/>
            <person name="Pajuelo D."/>
            <person name="Ebbesson L."/>
            <person name="Teles M."/>
            <person name="MacKenzie S."/>
            <person name="Amaro C."/>
        </authorList>
    </citation>
    <scope>NUCLEOTIDE SEQUENCE</scope>
</reference>
<evidence type="ECO:0000313" key="1">
    <source>
        <dbReference type="EMBL" id="JAH72939.1"/>
    </source>
</evidence>
<name>A0A0E9V490_ANGAN</name>
<organism evidence="1">
    <name type="scientific">Anguilla anguilla</name>
    <name type="common">European freshwater eel</name>
    <name type="synonym">Muraena anguilla</name>
    <dbReference type="NCBI Taxonomy" id="7936"/>
    <lineage>
        <taxon>Eukaryota</taxon>
        <taxon>Metazoa</taxon>
        <taxon>Chordata</taxon>
        <taxon>Craniata</taxon>
        <taxon>Vertebrata</taxon>
        <taxon>Euteleostomi</taxon>
        <taxon>Actinopterygii</taxon>
        <taxon>Neopterygii</taxon>
        <taxon>Teleostei</taxon>
        <taxon>Anguilliformes</taxon>
        <taxon>Anguillidae</taxon>
        <taxon>Anguilla</taxon>
    </lineage>
</organism>
<sequence>MYLCCNHQQSSTSLKQFLKLILERLNLHRVVV</sequence>
<reference evidence="1" key="1">
    <citation type="submission" date="2014-11" db="EMBL/GenBank/DDBJ databases">
        <authorList>
            <person name="Amaro Gonzalez C."/>
        </authorList>
    </citation>
    <scope>NUCLEOTIDE SEQUENCE</scope>
</reference>
<dbReference type="EMBL" id="GBXM01035638">
    <property type="protein sequence ID" value="JAH72939.1"/>
    <property type="molecule type" value="Transcribed_RNA"/>
</dbReference>